<keyword evidence="1" id="KW-1133">Transmembrane helix</keyword>
<organism evidence="3 4">
    <name type="scientific">Candolleomyces eurysporus</name>
    <dbReference type="NCBI Taxonomy" id="2828524"/>
    <lineage>
        <taxon>Eukaryota</taxon>
        <taxon>Fungi</taxon>
        <taxon>Dikarya</taxon>
        <taxon>Basidiomycota</taxon>
        <taxon>Agaricomycotina</taxon>
        <taxon>Agaricomycetes</taxon>
        <taxon>Agaricomycetidae</taxon>
        <taxon>Agaricales</taxon>
        <taxon>Agaricineae</taxon>
        <taxon>Psathyrellaceae</taxon>
        <taxon>Candolleomyces</taxon>
    </lineage>
</organism>
<dbReference type="AlphaFoldDB" id="A0A9W8JM91"/>
<evidence type="ECO:0000256" key="1">
    <source>
        <dbReference type="SAM" id="Phobius"/>
    </source>
</evidence>
<feature type="non-terminal residue" evidence="3">
    <location>
        <position position="1"/>
    </location>
</feature>
<protein>
    <recommendedName>
        <fullName evidence="2">DUF6535 domain-containing protein</fullName>
    </recommendedName>
</protein>
<feature type="transmembrane region" description="Helical" evidence="1">
    <location>
        <begin position="65"/>
        <end position="82"/>
    </location>
</feature>
<accession>A0A9W8JM91</accession>
<feature type="transmembrane region" description="Helical" evidence="1">
    <location>
        <begin position="181"/>
        <end position="206"/>
    </location>
</feature>
<feature type="transmembrane region" description="Helical" evidence="1">
    <location>
        <begin position="130"/>
        <end position="152"/>
    </location>
</feature>
<sequence length="496" mass="56716">MSNSQEIPIDMDQESVEGDNRLWECGHPYKHPLPTPMEEPWTQILKPLQKKDEARCKAWKEEVQNILIFAGLFSAVVTAFIIESQKTLKKDPIEIILPRLLAKLGDVQLPQALNDSSPFPDGANVRINTLWFLSLVLCLATVLIGTVSLQWLREHERPRGNVEPQIAFSLHRMQAESLDKWWVPQIFSMLPLLLQLALVLFLIGLSEHLSKLNRKVTIWVALAIGLTLLFLVATTVLPTLQALLLFLPWRFGKEPRAPCPYKSPQAWAFHHLLSPFVKLIMRAFKTQFDNYLKVDSENLTSKNGRADWREPMPRATRILFRNECKDTWLEHCVAWLFQRDLDYMKLDAQEDGVDQTFSQRPIPLYDGIQGILEVKHAAFSHTDFAPVDHCIASVLSANAMPGVGKAYARFMYRLSLTQPLWFGLPPGASPEDHEVLQEDATLRLFSRDTSFKSFPPEAIRRCVEICLRLTAWMYSGQEARPCHITSAPERYANRLA</sequence>
<reference evidence="3" key="1">
    <citation type="submission" date="2022-06" db="EMBL/GenBank/DDBJ databases">
        <title>Genome Sequence of Candolleomyces eurysporus.</title>
        <authorList>
            <person name="Buettner E."/>
        </authorList>
    </citation>
    <scope>NUCLEOTIDE SEQUENCE</scope>
    <source>
        <strain evidence="3">VTCC 930004</strain>
    </source>
</reference>
<name>A0A9W8JM91_9AGAR</name>
<proteinExistence type="predicted"/>
<dbReference type="OrthoDB" id="2756178at2759"/>
<evidence type="ECO:0000259" key="2">
    <source>
        <dbReference type="Pfam" id="PF20153"/>
    </source>
</evidence>
<dbReference type="Proteomes" id="UP001140091">
    <property type="component" value="Unassembled WGS sequence"/>
</dbReference>
<dbReference type="EMBL" id="JANBPK010000057">
    <property type="protein sequence ID" value="KAJ2936463.1"/>
    <property type="molecule type" value="Genomic_DNA"/>
</dbReference>
<keyword evidence="1" id="KW-0812">Transmembrane</keyword>
<dbReference type="Pfam" id="PF20153">
    <property type="entry name" value="DUF6535"/>
    <property type="match status" value="1"/>
</dbReference>
<evidence type="ECO:0000313" key="4">
    <source>
        <dbReference type="Proteomes" id="UP001140091"/>
    </source>
</evidence>
<feature type="transmembrane region" description="Helical" evidence="1">
    <location>
        <begin position="218"/>
        <end position="247"/>
    </location>
</feature>
<feature type="domain" description="DUF6535" evidence="2">
    <location>
        <begin position="41"/>
        <end position="209"/>
    </location>
</feature>
<gene>
    <name evidence="3" type="ORF">H1R20_g625</name>
</gene>
<comment type="caution">
    <text evidence="3">The sequence shown here is derived from an EMBL/GenBank/DDBJ whole genome shotgun (WGS) entry which is preliminary data.</text>
</comment>
<keyword evidence="4" id="KW-1185">Reference proteome</keyword>
<keyword evidence="1" id="KW-0472">Membrane</keyword>
<dbReference type="InterPro" id="IPR045338">
    <property type="entry name" value="DUF6535"/>
</dbReference>
<evidence type="ECO:0000313" key="3">
    <source>
        <dbReference type="EMBL" id="KAJ2936463.1"/>
    </source>
</evidence>